<gene>
    <name evidence="4" type="ORF">FZ040_10795</name>
</gene>
<evidence type="ECO:0000256" key="1">
    <source>
        <dbReference type="SAM" id="MobiDB-lite"/>
    </source>
</evidence>
<proteinExistence type="predicted"/>
<feature type="signal peptide" evidence="2">
    <location>
        <begin position="1"/>
        <end position="26"/>
    </location>
</feature>
<dbReference type="InterPro" id="IPR029021">
    <property type="entry name" value="Prot-tyrosine_phosphatase-like"/>
</dbReference>
<dbReference type="OrthoDB" id="21920at2"/>
<dbReference type="PROSITE" id="PS00383">
    <property type="entry name" value="TYR_PHOSPHATASE_1"/>
    <property type="match status" value="1"/>
</dbReference>
<dbReference type="SMART" id="SM01301">
    <property type="entry name" value="PTPlike_phytase"/>
    <property type="match status" value="2"/>
</dbReference>
<dbReference type="PROSITE" id="PS50056">
    <property type="entry name" value="TYR_PHOSPHATASE_2"/>
    <property type="match status" value="2"/>
</dbReference>
<evidence type="ECO:0000313" key="4">
    <source>
        <dbReference type="EMBL" id="TYZ21160.1"/>
    </source>
</evidence>
<dbReference type="InterPro" id="IPR000387">
    <property type="entry name" value="Tyr_Pase_dom"/>
</dbReference>
<feature type="domain" description="Tyrosine specific protein phosphatases" evidence="3">
    <location>
        <begin position="525"/>
        <end position="572"/>
    </location>
</feature>
<dbReference type="Gene3D" id="3.30.70.1690">
    <property type="match status" value="1"/>
</dbReference>
<organism evidence="4 5">
    <name type="scientific">Selenomonas ruminis</name>
    <dbReference type="NCBI Taxonomy" id="2593411"/>
    <lineage>
        <taxon>Bacteria</taxon>
        <taxon>Bacillati</taxon>
        <taxon>Bacillota</taxon>
        <taxon>Negativicutes</taxon>
        <taxon>Selenomonadales</taxon>
        <taxon>Selenomonadaceae</taxon>
        <taxon>Selenomonas</taxon>
    </lineage>
</organism>
<dbReference type="Pfam" id="PF14566">
    <property type="entry name" value="PTPlike_phytase"/>
    <property type="match status" value="2"/>
</dbReference>
<keyword evidence="5" id="KW-1185">Reference proteome</keyword>
<evidence type="ECO:0000256" key="2">
    <source>
        <dbReference type="SAM" id="SignalP"/>
    </source>
</evidence>
<feature type="chain" id="PRO_5023015278" description="Tyrosine specific protein phosphatases domain-containing protein" evidence="2">
    <location>
        <begin position="27"/>
        <end position="636"/>
    </location>
</feature>
<dbReference type="EMBL" id="VTOY01000010">
    <property type="protein sequence ID" value="TYZ21160.1"/>
    <property type="molecule type" value="Genomic_DNA"/>
</dbReference>
<sequence>MIFNRKTGVSFFVALLAAGIPWTAFAGTQEQQPKVIQVMKQAPAAVKKPSALELKIDRADVYQLPRNFRMATDGYKGMTKSGAMPTRTGLEKLHASASSCFSEKELEAILATVPVSADKFYDIDLRGESHGYLDGTAVSWYADHDWGNDGRKADIILPLEKEQLGALAGQKACQVYRFDDKKNVLLDSVLQSYHQVRTEEEMVRQHGAKYFRLTLQDHFRPEDSDVDHFVEFYKQLPKDAWLHYHCYAGMGRTTIFFVMHDILKNAGSVSFDDIIQRQKLIGIVDLSEIPEKKRNYGRKAYIERYQFVAHFYDYVKENPKLEVPYSVWAKKHKVNLWEPDYSGYIWRIDAENRESLPRNFRTADGPFKQDMPADKAGKGFTQNPSRQGLDRLAMSGSAEFSAGEFKALQQALKTKTQGPVYVVDLRQESHGLFNGQAVSWYGDRDWGNVGKTRQEVLRDESKRIHQAKGKSLLLAKLDKKKLPANPHKEKIDKVMSEQQLVEGAGWHYLRLTDTDHVWPAAAKIEKFIAFTQSLPQDAWLHFHCQAGKGRTTAYMAMYDMMKNPEVPLRDILSRQYLLGGAYVAYESAKAVPGQWKADYYHQKARMIEKFYRYVQAAHNDGFSLKWSQWLREHEDI</sequence>
<dbReference type="Gene3D" id="3.90.190.10">
    <property type="entry name" value="Protein tyrosine phosphatase superfamily"/>
    <property type="match status" value="2"/>
</dbReference>
<comment type="caution">
    <text evidence="4">The sequence shown here is derived from an EMBL/GenBank/DDBJ whole genome shotgun (WGS) entry which is preliminary data.</text>
</comment>
<dbReference type="CDD" id="cd14495">
    <property type="entry name" value="PTPLP-like"/>
    <property type="match status" value="2"/>
</dbReference>
<dbReference type="InterPro" id="IPR016130">
    <property type="entry name" value="Tyr_Pase_AS"/>
</dbReference>
<reference evidence="4 5" key="1">
    <citation type="submission" date="2019-08" db="EMBL/GenBank/DDBJ databases">
        <title>Selenomonas sp. mPRGC5 and Selenomonas sp. mPRGC8 isolated from ruminal fluid of dairy goat (Capra hircus).</title>
        <authorList>
            <person name="Poothong S."/>
            <person name="Nuengjamnong C."/>
            <person name="Tanasupawat S."/>
        </authorList>
    </citation>
    <scope>NUCLEOTIDE SEQUENCE [LARGE SCALE GENOMIC DNA]</scope>
    <source>
        <strain evidence="5">mPRGC5</strain>
    </source>
</reference>
<feature type="domain" description="Tyrosine specific protein phosphatases" evidence="3">
    <location>
        <begin position="227"/>
        <end position="279"/>
    </location>
</feature>
<dbReference type="Proteomes" id="UP000323646">
    <property type="component" value="Unassembled WGS sequence"/>
</dbReference>
<name>A0A5D6VZX4_9FIRM</name>
<dbReference type="AlphaFoldDB" id="A0A5D6VZX4"/>
<accession>A0A5D6VZX4</accession>
<evidence type="ECO:0000313" key="5">
    <source>
        <dbReference type="Proteomes" id="UP000323646"/>
    </source>
</evidence>
<dbReference type="SUPFAM" id="SSF52799">
    <property type="entry name" value="(Phosphotyrosine protein) phosphatases II"/>
    <property type="match status" value="2"/>
</dbReference>
<feature type="region of interest" description="Disordered" evidence="1">
    <location>
        <begin position="363"/>
        <end position="388"/>
    </location>
</feature>
<evidence type="ECO:0000259" key="3">
    <source>
        <dbReference type="PROSITE" id="PS50056"/>
    </source>
</evidence>
<keyword evidence="2" id="KW-0732">Signal</keyword>
<protein>
    <recommendedName>
        <fullName evidence="3">Tyrosine specific protein phosphatases domain-containing protein</fullName>
    </recommendedName>
</protein>